<name>A0A8T0E613_ARGBR</name>
<dbReference type="Gene3D" id="2.40.10.10">
    <property type="entry name" value="Trypsin-like serine proteases"/>
    <property type="match status" value="2"/>
</dbReference>
<dbReference type="GO" id="GO:0005576">
    <property type="term" value="C:extracellular region"/>
    <property type="evidence" value="ECO:0007669"/>
    <property type="project" value="UniProtKB-SubCell"/>
</dbReference>
<keyword evidence="4 9" id="KW-0732">Signal</keyword>
<dbReference type="PROSITE" id="PS50234">
    <property type="entry name" value="VWFA"/>
    <property type="match status" value="4"/>
</dbReference>
<evidence type="ECO:0000259" key="10">
    <source>
        <dbReference type="PROSITE" id="PS50234"/>
    </source>
</evidence>
<dbReference type="InterPro" id="IPR043504">
    <property type="entry name" value="Peptidase_S1_PA_chymotrypsin"/>
</dbReference>
<evidence type="ECO:0000313" key="12">
    <source>
        <dbReference type="EMBL" id="KAF8767223.1"/>
    </source>
</evidence>
<dbReference type="PROSITE" id="PS00134">
    <property type="entry name" value="TRYPSIN_HIS"/>
    <property type="match status" value="1"/>
</dbReference>
<sequence>MHRIIPYVVICLLMHLLGYVVCDPYQFKNRTKRSDILRDEVAEMEAEQKFGEYNEVIMKISHNRSKVNSGRSRSRRGLNTNLPGRLFFYFVFDVSESIKETNFKKSVEFAKAIVRKVGISKNGIRIGALTFSSAAETQFLPFKYETTEDALAALDQLNFAEGGSVSRSILTLIREKDIPLTQRIFRPKEMRSVIFIFTDGKSNMGGNPSEEAGKLKQTGVEIYCIGITDSVQQASLNAIASEPKEEHVFNLQNYASISHLVAEVIDGTTDSHHLDNGTKINNTLQESNIEKDPQREGNMEKHYELHKTKINGDKTRFYERLVFYFVFDVSEIIGEMYFRKSVEFAKAFVIKVGVSKNGTRVGALTFSSTAETQFLPFVYETTDDVLVALDELNFEGGGSASRSVLTLIREKDIPLTQRIFSTKEMRSIILIFTDGKSNMGDNLREEAELLKQAGVEKIYCIGITNSVQETFLNAIASEPKEEHVFILQNYANMSYLVEEIADGTLDSYDPDNSTNISNTLQEADIEKEPDKEQNLTETRQEGTEDISFNNFSGRLVFYFIFDVSGSIKEVNFRKSVQFAKAFVRKVGISKYGARAGAVLLSSRAETQFLPLNFETTEDVLAALDILNFTGGGSAPNSALVLIREELIPLTVTYLPKKGMKSIIFIFTDGKANRGGDPSGEAELLKQAGVEIFCIGVTMSVLRGSLNKMASEPKVKHVFLMENYANMSYMIEEITDIIENSYYIENNTKIGGQEENLEEIQIPVSEAKRNGTKDISFRNLPGRPVFYFLFDVSESVKEVNFRKSVEFAKAFVKKVGISKNGSRVGALTFSSAAEAQFLPFVYETTEDVLADLDELSFTGGEFAPNSALALIREEHIPLTEYHLSKKGMKSIIFIFTDGKSNRGGDPNDEAKLLKQKGVEIFCIGSTKSIQIASLNKIASEPKEEHVFIFEDYATESYLVEEIIDVLVNYTTCGVYPRKSGNNVGRGKIVGGRKIIDPWPWMAALYTVRQDLHPEFLCGGSVIHEKFILTAAHCLYANHHRRVKEREILVKLGQIDVRNQSSLQESGFNSLVRPICLPPRELLHDTSFYKPGEHVVAIGWGLTRIMRIMEQVEYQPPDILKEIILPIQSRERCRSREAFFYLLRESAFSDRMFCAGDGKGGNDTCPGDSGGPVMQSWLNEDGDTYWTQVGIVSWGLGCGLAKTYGYYTHVHKLVDWVISNISLKN</sequence>
<keyword evidence="13" id="KW-1185">Reference proteome</keyword>
<evidence type="ECO:0000256" key="2">
    <source>
        <dbReference type="ARBA" id="ARBA00022525"/>
    </source>
</evidence>
<feature type="domain" description="VWFA" evidence="10">
    <location>
        <begin position="322"/>
        <end position="500"/>
    </location>
</feature>
<dbReference type="InterPro" id="IPR033116">
    <property type="entry name" value="TRYPSIN_SER"/>
</dbReference>
<dbReference type="SUPFAM" id="SSF53300">
    <property type="entry name" value="vWA-like"/>
    <property type="match status" value="4"/>
</dbReference>
<evidence type="ECO:0000256" key="1">
    <source>
        <dbReference type="ARBA" id="ARBA00004613"/>
    </source>
</evidence>
<evidence type="ECO:0000256" key="5">
    <source>
        <dbReference type="ARBA" id="ARBA00022859"/>
    </source>
</evidence>
<dbReference type="FunFam" id="2.40.10.10:FF:000054">
    <property type="entry name" value="Complement C1r subcomponent"/>
    <property type="match status" value="1"/>
</dbReference>
<dbReference type="InterPro" id="IPR002035">
    <property type="entry name" value="VWF_A"/>
</dbReference>
<dbReference type="GO" id="GO:0005581">
    <property type="term" value="C:collagen trimer"/>
    <property type="evidence" value="ECO:0007669"/>
    <property type="project" value="UniProtKB-KW"/>
</dbReference>
<dbReference type="CDD" id="cd01450">
    <property type="entry name" value="vWFA_subfamily_ECM"/>
    <property type="match status" value="4"/>
</dbReference>
<dbReference type="PROSITE" id="PS00135">
    <property type="entry name" value="TRYPSIN_SER"/>
    <property type="match status" value="1"/>
</dbReference>
<dbReference type="InterPro" id="IPR009003">
    <property type="entry name" value="Peptidase_S1_PA"/>
</dbReference>
<evidence type="ECO:0000256" key="9">
    <source>
        <dbReference type="SAM" id="SignalP"/>
    </source>
</evidence>
<keyword evidence="8" id="KW-0645">Protease</keyword>
<evidence type="ECO:0000256" key="7">
    <source>
        <dbReference type="ARBA" id="ARBA00023180"/>
    </source>
</evidence>
<keyword evidence="8" id="KW-0378">Hydrolase</keyword>
<dbReference type="GO" id="GO:0006508">
    <property type="term" value="P:proteolysis"/>
    <property type="evidence" value="ECO:0007669"/>
    <property type="project" value="UniProtKB-KW"/>
</dbReference>
<organism evidence="12 13">
    <name type="scientific">Argiope bruennichi</name>
    <name type="common">Wasp spider</name>
    <name type="synonym">Aranea bruennichi</name>
    <dbReference type="NCBI Taxonomy" id="94029"/>
    <lineage>
        <taxon>Eukaryota</taxon>
        <taxon>Metazoa</taxon>
        <taxon>Ecdysozoa</taxon>
        <taxon>Arthropoda</taxon>
        <taxon>Chelicerata</taxon>
        <taxon>Arachnida</taxon>
        <taxon>Araneae</taxon>
        <taxon>Araneomorphae</taxon>
        <taxon>Entelegynae</taxon>
        <taxon>Araneoidea</taxon>
        <taxon>Araneidae</taxon>
        <taxon>Argiope</taxon>
    </lineage>
</organism>
<dbReference type="CDD" id="cd00190">
    <property type="entry name" value="Tryp_SPc"/>
    <property type="match status" value="1"/>
</dbReference>
<reference evidence="12" key="2">
    <citation type="submission" date="2020-06" db="EMBL/GenBank/DDBJ databases">
        <authorList>
            <person name="Sheffer M."/>
        </authorList>
    </citation>
    <scope>NUCLEOTIDE SEQUENCE</scope>
</reference>
<keyword evidence="3" id="KW-0399">Innate immunity</keyword>
<feature type="domain" description="VWFA" evidence="10">
    <location>
        <begin position="784"/>
        <end position="965"/>
    </location>
</feature>
<dbReference type="GO" id="GO:0045087">
    <property type="term" value="P:innate immune response"/>
    <property type="evidence" value="ECO:0007669"/>
    <property type="project" value="UniProtKB-KW"/>
</dbReference>
<proteinExistence type="predicted"/>
<dbReference type="GO" id="GO:0004252">
    <property type="term" value="F:serine-type endopeptidase activity"/>
    <property type="evidence" value="ECO:0007669"/>
    <property type="project" value="InterPro"/>
</dbReference>
<keyword evidence="12" id="KW-0176">Collagen</keyword>
<protein>
    <submittedName>
        <fullName evidence="12">Collagen alpha-3(VI) chain like protein</fullName>
    </submittedName>
</protein>
<dbReference type="EMBL" id="JABXBU010002230">
    <property type="protein sequence ID" value="KAF8767223.1"/>
    <property type="molecule type" value="Genomic_DNA"/>
</dbReference>
<keyword evidence="6" id="KW-1015">Disulfide bond</keyword>
<dbReference type="AlphaFoldDB" id="A0A8T0E613"/>
<evidence type="ECO:0000256" key="6">
    <source>
        <dbReference type="ARBA" id="ARBA00023157"/>
    </source>
</evidence>
<keyword evidence="5" id="KW-0391">Immunity</keyword>
<keyword evidence="2" id="KW-0964">Secreted</keyword>
<dbReference type="SUPFAM" id="SSF50494">
    <property type="entry name" value="Trypsin-like serine proteases"/>
    <property type="match status" value="1"/>
</dbReference>
<gene>
    <name evidence="12" type="ORF">HNY73_020209</name>
</gene>
<dbReference type="InterPro" id="IPR018114">
    <property type="entry name" value="TRYPSIN_HIS"/>
</dbReference>
<dbReference type="SMART" id="SM00327">
    <property type="entry name" value="VWA"/>
    <property type="match status" value="4"/>
</dbReference>
<dbReference type="InterPro" id="IPR036465">
    <property type="entry name" value="vWFA_dom_sf"/>
</dbReference>
<dbReference type="PROSITE" id="PS50240">
    <property type="entry name" value="TRYPSIN_DOM"/>
    <property type="match status" value="1"/>
</dbReference>
<dbReference type="Proteomes" id="UP000807504">
    <property type="component" value="Unassembled WGS sequence"/>
</dbReference>
<dbReference type="InterPro" id="IPR001254">
    <property type="entry name" value="Trypsin_dom"/>
</dbReference>
<dbReference type="Pfam" id="PF00089">
    <property type="entry name" value="Trypsin"/>
    <property type="match status" value="1"/>
</dbReference>
<comment type="subcellular location">
    <subcellularLocation>
        <location evidence="1">Secreted</location>
    </subcellularLocation>
</comment>
<evidence type="ECO:0000256" key="8">
    <source>
        <dbReference type="RuleBase" id="RU363034"/>
    </source>
</evidence>
<feature type="domain" description="VWFA" evidence="10">
    <location>
        <begin position="87"/>
        <end position="264"/>
    </location>
</feature>
<dbReference type="PANTHER" id="PTHR24020:SF84">
    <property type="entry name" value="VWFA DOMAIN-CONTAINING PROTEIN"/>
    <property type="match status" value="1"/>
</dbReference>
<dbReference type="PRINTS" id="PR00722">
    <property type="entry name" value="CHYMOTRYPSIN"/>
</dbReference>
<feature type="domain" description="VWFA" evidence="10">
    <location>
        <begin position="556"/>
        <end position="733"/>
    </location>
</feature>
<dbReference type="PANTHER" id="PTHR24020">
    <property type="entry name" value="COLLAGEN ALPHA"/>
    <property type="match status" value="1"/>
</dbReference>
<comment type="caution">
    <text evidence="12">The sequence shown here is derived from an EMBL/GenBank/DDBJ whole genome shotgun (WGS) entry which is preliminary data.</text>
</comment>
<dbReference type="Pfam" id="PF00092">
    <property type="entry name" value="VWA"/>
    <property type="match status" value="4"/>
</dbReference>
<evidence type="ECO:0000256" key="4">
    <source>
        <dbReference type="ARBA" id="ARBA00022729"/>
    </source>
</evidence>
<keyword evidence="7" id="KW-0325">Glycoprotein</keyword>
<dbReference type="InterPro" id="IPR001314">
    <property type="entry name" value="Peptidase_S1A"/>
</dbReference>
<evidence type="ECO:0000256" key="3">
    <source>
        <dbReference type="ARBA" id="ARBA00022588"/>
    </source>
</evidence>
<reference evidence="12" key="1">
    <citation type="journal article" date="2020" name="bioRxiv">
        <title>Chromosome-level reference genome of the European wasp spider Argiope bruennichi: a resource for studies on range expansion and evolutionary adaptation.</title>
        <authorList>
            <person name="Sheffer M.M."/>
            <person name="Hoppe A."/>
            <person name="Krehenwinkel H."/>
            <person name="Uhl G."/>
            <person name="Kuss A.W."/>
            <person name="Jensen L."/>
            <person name="Jensen C."/>
            <person name="Gillespie R.G."/>
            <person name="Hoff K.J."/>
            <person name="Prost S."/>
        </authorList>
    </citation>
    <scope>NUCLEOTIDE SEQUENCE</scope>
</reference>
<feature type="domain" description="Peptidase S1" evidence="11">
    <location>
        <begin position="987"/>
        <end position="1220"/>
    </location>
</feature>
<evidence type="ECO:0000313" key="13">
    <source>
        <dbReference type="Proteomes" id="UP000807504"/>
    </source>
</evidence>
<feature type="chain" id="PRO_5035816082" evidence="9">
    <location>
        <begin position="23"/>
        <end position="1223"/>
    </location>
</feature>
<keyword evidence="8" id="KW-0720">Serine protease</keyword>
<dbReference type="SMART" id="SM00020">
    <property type="entry name" value="Tryp_SPc"/>
    <property type="match status" value="1"/>
</dbReference>
<dbReference type="InterPro" id="IPR050525">
    <property type="entry name" value="ECM_Assembly_Org"/>
</dbReference>
<accession>A0A8T0E613</accession>
<dbReference type="Gene3D" id="3.40.50.410">
    <property type="entry name" value="von Willebrand factor, type A domain"/>
    <property type="match status" value="4"/>
</dbReference>
<evidence type="ECO:0000259" key="11">
    <source>
        <dbReference type="PROSITE" id="PS50240"/>
    </source>
</evidence>
<feature type="signal peptide" evidence="9">
    <location>
        <begin position="1"/>
        <end position="22"/>
    </location>
</feature>